<evidence type="ECO:0000313" key="8">
    <source>
        <dbReference type="EMBL" id="VAV83237.1"/>
    </source>
</evidence>
<dbReference type="GO" id="GO:0003824">
    <property type="term" value="F:catalytic activity"/>
    <property type="evidence" value="ECO:0007669"/>
    <property type="project" value="InterPro"/>
</dbReference>
<sequence length="303" mass="34751">MTRPGSLLYRAELVGARVLLPVLGSLGFFKFPRTVRLESTANCNADCVTCTRQVMTRKKGVMDFALYKKVVDECASYKVSSIHLHNFGEPFIDKGIFDKIRYARDKGIDTRLFSNISLLDREKAVELVESGLTRIKVSIDGDSKETFNVIRKGLDFDRVVENINTLIEVRKELGSKTPEIGLVFVETERNSHEREGFLKRWKGRVDSIDISSYHNWGGSLHEGERGDKRALPCLRVWQTFTVLWNGEVSICCMDYDGKVILGNVKKESVYDIFHGEKLRRIRRRHLKGDFAKPKICLRCEARR</sequence>
<dbReference type="PANTHER" id="PTHR11228">
    <property type="entry name" value="RADICAL SAM DOMAIN PROTEIN"/>
    <property type="match status" value="1"/>
</dbReference>
<dbReference type="SFLD" id="SFLDG01387">
    <property type="entry name" value="BtrN-like_SPASM_domain_contain"/>
    <property type="match status" value="1"/>
</dbReference>
<dbReference type="InterPro" id="IPR034391">
    <property type="entry name" value="AdoMet-like_SPASM_containing"/>
</dbReference>
<name>A0A3B0QU39_9ZZZZ</name>
<dbReference type="PANTHER" id="PTHR11228:SF7">
    <property type="entry name" value="PQQA PEPTIDE CYCLASE"/>
    <property type="match status" value="1"/>
</dbReference>
<dbReference type="AlphaFoldDB" id="A0A3B0QU39"/>
<evidence type="ECO:0000256" key="1">
    <source>
        <dbReference type="ARBA" id="ARBA00001966"/>
    </source>
</evidence>
<evidence type="ECO:0000256" key="4">
    <source>
        <dbReference type="ARBA" id="ARBA00022723"/>
    </source>
</evidence>
<evidence type="ECO:0000256" key="3">
    <source>
        <dbReference type="ARBA" id="ARBA00022691"/>
    </source>
</evidence>
<keyword evidence="3" id="KW-0949">S-adenosyl-L-methionine</keyword>
<keyword evidence="4" id="KW-0479">Metal-binding</keyword>
<dbReference type="InterPro" id="IPR023885">
    <property type="entry name" value="4Fe4S-binding_SPASM_dom"/>
</dbReference>
<comment type="cofactor">
    <cofactor evidence="1">
        <name>[4Fe-4S] cluster</name>
        <dbReference type="ChEBI" id="CHEBI:49883"/>
    </cofactor>
</comment>
<dbReference type="SFLD" id="SFLDS00029">
    <property type="entry name" value="Radical_SAM"/>
    <property type="match status" value="1"/>
</dbReference>
<protein>
    <recommendedName>
        <fullName evidence="7">Radical SAM core domain-containing protein</fullName>
    </recommendedName>
</protein>
<gene>
    <name evidence="8" type="ORF">MNBD_DELTA01-1476</name>
</gene>
<dbReference type="CDD" id="cd01335">
    <property type="entry name" value="Radical_SAM"/>
    <property type="match status" value="1"/>
</dbReference>
<dbReference type="InterPro" id="IPR050377">
    <property type="entry name" value="Radical_SAM_PqqE_MftC-like"/>
</dbReference>
<feature type="domain" description="Radical SAM core" evidence="7">
    <location>
        <begin position="29"/>
        <end position="247"/>
    </location>
</feature>
<dbReference type="EMBL" id="UOEA01000037">
    <property type="protein sequence ID" value="VAV83237.1"/>
    <property type="molecule type" value="Genomic_DNA"/>
</dbReference>
<dbReference type="InterPro" id="IPR007197">
    <property type="entry name" value="rSAM"/>
</dbReference>
<keyword evidence="6" id="KW-0411">Iron-sulfur</keyword>
<dbReference type="GO" id="GO:0051536">
    <property type="term" value="F:iron-sulfur cluster binding"/>
    <property type="evidence" value="ECO:0007669"/>
    <property type="project" value="UniProtKB-KW"/>
</dbReference>
<keyword evidence="5" id="KW-0408">Iron</keyword>
<dbReference type="PROSITE" id="PS51918">
    <property type="entry name" value="RADICAL_SAM"/>
    <property type="match status" value="1"/>
</dbReference>
<dbReference type="Pfam" id="PF13186">
    <property type="entry name" value="SPASM"/>
    <property type="match status" value="1"/>
</dbReference>
<evidence type="ECO:0000259" key="7">
    <source>
        <dbReference type="PROSITE" id="PS51918"/>
    </source>
</evidence>
<dbReference type="InterPro" id="IPR013785">
    <property type="entry name" value="Aldolase_TIM"/>
</dbReference>
<dbReference type="CDD" id="cd21109">
    <property type="entry name" value="SPASM"/>
    <property type="match status" value="1"/>
</dbReference>
<dbReference type="SUPFAM" id="SSF102114">
    <property type="entry name" value="Radical SAM enzymes"/>
    <property type="match status" value="1"/>
</dbReference>
<proteinExistence type="predicted"/>
<dbReference type="SFLD" id="SFLDG01067">
    <property type="entry name" value="SPASM/twitch_domain_containing"/>
    <property type="match status" value="1"/>
</dbReference>
<keyword evidence="2" id="KW-0004">4Fe-4S</keyword>
<reference evidence="8" key="1">
    <citation type="submission" date="2018-06" db="EMBL/GenBank/DDBJ databases">
        <authorList>
            <person name="Zhirakovskaya E."/>
        </authorList>
    </citation>
    <scope>NUCLEOTIDE SEQUENCE</scope>
</reference>
<dbReference type="Gene3D" id="3.20.20.70">
    <property type="entry name" value="Aldolase class I"/>
    <property type="match status" value="1"/>
</dbReference>
<accession>A0A3B0QU39</accession>
<organism evidence="8">
    <name type="scientific">hydrothermal vent metagenome</name>
    <dbReference type="NCBI Taxonomy" id="652676"/>
    <lineage>
        <taxon>unclassified sequences</taxon>
        <taxon>metagenomes</taxon>
        <taxon>ecological metagenomes</taxon>
    </lineage>
</organism>
<dbReference type="GO" id="GO:0046872">
    <property type="term" value="F:metal ion binding"/>
    <property type="evidence" value="ECO:0007669"/>
    <property type="project" value="UniProtKB-KW"/>
</dbReference>
<dbReference type="Pfam" id="PF04055">
    <property type="entry name" value="Radical_SAM"/>
    <property type="match status" value="1"/>
</dbReference>
<evidence type="ECO:0000256" key="2">
    <source>
        <dbReference type="ARBA" id="ARBA00022485"/>
    </source>
</evidence>
<evidence type="ECO:0000256" key="5">
    <source>
        <dbReference type="ARBA" id="ARBA00023004"/>
    </source>
</evidence>
<dbReference type="InterPro" id="IPR058240">
    <property type="entry name" value="rSAM_sf"/>
</dbReference>
<evidence type="ECO:0000256" key="6">
    <source>
        <dbReference type="ARBA" id="ARBA00023014"/>
    </source>
</evidence>